<evidence type="ECO:0000313" key="2">
    <source>
        <dbReference type="Proteomes" id="UP001549104"/>
    </source>
</evidence>
<dbReference type="Proteomes" id="UP001549104">
    <property type="component" value="Unassembled WGS sequence"/>
</dbReference>
<sequence>MEQDNKLNLLNEKFINGETDQEVEGITIMIDGKFKQALDIIMTNITEYSNYSEVMR</sequence>
<protein>
    <submittedName>
        <fullName evidence="1">Uncharacterized protein</fullName>
    </submittedName>
</protein>
<name>A0ABV2K5G1_SPOPS</name>
<dbReference type="EMBL" id="JBEPME010000001">
    <property type="protein sequence ID" value="MET3656317.1"/>
    <property type="molecule type" value="Genomic_DNA"/>
</dbReference>
<gene>
    <name evidence="1" type="ORF">ABIC55_001401</name>
</gene>
<reference evidence="1 2" key="1">
    <citation type="submission" date="2024-06" db="EMBL/GenBank/DDBJ databases">
        <title>Sorghum-associated microbial communities from plants grown in Nebraska, USA.</title>
        <authorList>
            <person name="Schachtman D."/>
        </authorList>
    </citation>
    <scope>NUCLEOTIDE SEQUENCE [LARGE SCALE GENOMIC DNA]</scope>
    <source>
        <strain evidence="1 2">1288</strain>
    </source>
</reference>
<evidence type="ECO:0000313" key="1">
    <source>
        <dbReference type="EMBL" id="MET3656317.1"/>
    </source>
</evidence>
<dbReference type="RefSeq" id="WP_354312572.1">
    <property type="nucleotide sequence ID" value="NZ_JBEPME010000001.1"/>
</dbReference>
<comment type="caution">
    <text evidence="1">The sequence shown here is derived from an EMBL/GenBank/DDBJ whole genome shotgun (WGS) entry which is preliminary data.</text>
</comment>
<proteinExistence type="predicted"/>
<accession>A0ABV2K5G1</accession>
<organism evidence="1 2">
    <name type="scientific">Sporosarcina psychrophila</name>
    <name type="common">Bacillus psychrophilus</name>
    <dbReference type="NCBI Taxonomy" id="1476"/>
    <lineage>
        <taxon>Bacteria</taxon>
        <taxon>Bacillati</taxon>
        <taxon>Bacillota</taxon>
        <taxon>Bacilli</taxon>
        <taxon>Bacillales</taxon>
        <taxon>Caryophanaceae</taxon>
        <taxon>Sporosarcina</taxon>
    </lineage>
</organism>
<keyword evidence="2" id="KW-1185">Reference proteome</keyword>